<dbReference type="NCBIfam" id="TIGR00350">
    <property type="entry name" value="lytR_cpsA_psr"/>
    <property type="match status" value="1"/>
</dbReference>
<comment type="caution">
    <text evidence="4">The sequence shown here is derived from an EMBL/GenBank/DDBJ whole genome shotgun (WGS) entry which is preliminary data.</text>
</comment>
<feature type="transmembrane region" description="Helical" evidence="2">
    <location>
        <begin position="22"/>
        <end position="41"/>
    </location>
</feature>
<sequence>MSTSTPVRSPDLRNPSLMTRRGWWLVLLNIVLPGSAQVLAGDRKLGRFGLVSTFVLWAGIALALLLFFLARELFLTLSTNPVALWVLEVALGFYAVLWVILTIDTLRLVRLVRTAPRARGFLAGLAVIALAVGAGTAAYGAVVVDSARSLLSNVFGGGQIAEPIDGRYNILLLGGDAGPDRIGIRPDSISVASIDASTGAVTMIGIPRNLQYAPFPEGSPMLGPFPDGYNCGVDCLISYLYTYGEEHPELYPDAEAAGSTPGVEAMRDAVEGTTGLTMQYYVLIEMQGFKNLIDALGGIDIDVKERVGIGSNTNPDGSPAEAGGWIEPGKRHMDGETALWYARSRYQTTDYARMERQREVQEAILRQADPQTVLLKFQDIARASADLATTDIPQAMLGRFTDLALKSKEQPMERLQLVPPEFAPDAPDFEKIRAAVAEAVAPAEEAAE</sequence>
<organism evidence="4 5">
    <name type="scientific">Lysobacter korlensis</name>
    <dbReference type="NCBI Taxonomy" id="553636"/>
    <lineage>
        <taxon>Bacteria</taxon>
        <taxon>Pseudomonadati</taxon>
        <taxon>Pseudomonadota</taxon>
        <taxon>Gammaproteobacteria</taxon>
        <taxon>Lysobacterales</taxon>
        <taxon>Lysobacteraceae</taxon>
        <taxon>Lysobacter</taxon>
    </lineage>
</organism>
<reference evidence="4 5" key="1">
    <citation type="submission" date="2024-09" db="EMBL/GenBank/DDBJ databases">
        <authorList>
            <person name="Sun Q."/>
            <person name="Mori K."/>
        </authorList>
    </citation>
    <scope>NUCLEOTIDE SEQUENCE [LARGE SCALE GENOMIC DNA]</scope>
    <source>
        <strain evidence="4 5">KCTC 23076</strain>
    </source>
</reference>
<dbReference type="InterPro" id="IPR050922">
    <property type="entry name" value="LytR/CpsA/Psr_CW_biosynth"/>
</dbReference>
<feature type="transmembrane region" description="Helical" evidence="2">
    <location>
        <begin position="82"/>
        <end position="101"/>
    </location>
</feature>
<evidence type="ECO:0000259" key="3">
    <source>
        <dbReference type="Pfam" id="PF03816"/>
    </source>
</evidence>
<feature type="domain" description="Cell envelope-related transcriptional attenuator" evidence="3">
    <location>
        <begin position="185"/>
        <end position="368"/>
    </location>
</feature>
<feature type="transmembrane region" description="Helical" evidence="2">
    <location>
        <begin position="48"/>
        <end position="70"/>
    </location>
</feature>
<proteinExistence type="inferred from homology"/>
<accession>A0ABV6RYH5</accession>
<feature type="transmembrane region" description="Helical" evidence="2">
    <location>
        <begin position="121"/>
        <end position="142"/>
    </location>
</feature>
<dbReference type="Gene3D" id="3.40.630.190">
    <property type="entry name" value="LCP protein"/>
    <property type="match status" value="1"/>
</dbReference>
<dbReference type="RefSeq" id="WP_386675689.1">
    <property type="nucleotide sequence ID" value="NZ_JBHLTG010000010.1"/>
</dbReference>
<evidence type="ECO:0000313" key="4">
    <source>
        <dbReference type="EMBL" id="MFC0682042.1"/>
    </source>
</evidence>
<dbReference type="PANTHER" id="PTHR33392:SF6">
    <property type="entry name" value="POLYISOPRENYL-TEICHOIC ACID--PEPTIDOGLYCAN TEICHOIC ACID TRANSFERASE TAGU"/>
    <property type="match status" value="1"/>
</dbReference>
<keyword evidence="2" id="KW-0812">Transmembrane</keyword>
<evidence type="ECO:0000256" key="1">
    <source>
        <dbReference type="ARBA" id="ARBA00006068"/>
    </source>
</evidence>
<keyword evidence="2" id="KW-1133">Transmembrane helix</keyword>
<dbReference type="Pfam" id="PF03816">
    <property type="entry name" value="LytR_cpsA_psr"/>
    <property type="match status" value="1"/>
</dbReference>
<keyword evidence="5" id="KW-1185">Reference proteome</keyword>
<dbReference type="PANTHER" id="PTHR33392">
    <property type="entry name" value="POLYISOPRENYL-TEICHOIC ACID--PEPTIDOGLYCAN TEICHOIC ACID TRANSFERASE TAGU"/>
    <property type="match status" value="1"/>
</dbReference>
<gene>
    <name evidence="4" type="ORF">ACFFGH_29775</name>
</gene>
<evidence type="ECO:0000256" key="2">
    <source>
        <dbReference type="SAM" id="Phobius"/>
    </source>
</evidence>
<dbReference type="InterPro" id="IPR004474">
    <property type="entry name" value="LytR_CpsA_psr"/>
</dbReference>
<protein>
    <submittedName>
        <fullName evidence="4">LCP family protein</fullName>
    </submittedName>
</protein>
<comment type="similarity">
    <text evidence="1">Belongs to the LytR/CpsA/Psr (LCP) family.</text>
</comment>
<evidence type="ECO:0000313" key="5">
    <source>
        <dbReference type="Proteomes" id="UP001589896"/>
    </source>
</evidence>
<dbReference type="Proteomes" id="UP001589896">
    <property type="component" value="Unassembled WGS sequence"/>
</dbReference>
<keyword evidence="2" id="KW-0472">Membrane</keyword>
<name>A0ABV6RYH5_9GAMM</name>
<dbReference type="EMBL" id="JBHLTG010000010">
    <property type="protein sequence ID" value="MFC0682042.1"/>
    <property type="molecule type" value="Genomic_DNA"/>
</dbReference>